<sequence length="171" mass="18184">MTDLPALLVNIGIFVVSGVSALAAIVSVISSNRARNSKVDAEKARDRAVQAQQESADALQRANLISQAALDAQKLALPPAWGKPEKRAGTHKYSVQNTSGRTVVVSGIDLKPGGNIYVFDPPRVPIRVQHGDSVPFGAMPGGSGSSHDNVLILQWTFEDDPAAAETTERRF</sequence>
<keyword evidence="1" id="KW-0175">Coiled coil</keyword>
<dbReference type="RefSeq" id="WP_350352259.1">
    <property type="nucleotide sequence ID" value="NZ_CP158357.1"/>
</dbReference>
<name>A0AAU7W044_9MICO</name>
<reference evidence="3" key="1">
    <citation type="submission" date="2024-06" db="EMBL/GenBank/DDBJ databases">
        <title>Draft genome sequence of Microbacterium sp. strain A8/3-1, isolated from Oxytropis tragacanthoides Fisch. ex DC. Root nodules in the Altai region of Russia.</title>
        <authorList>
            <person name="Sazanova A."/>
            <person name="Guro P."/>
            <person name="Kuznetsova I."/>
            <person name="Belimov A."/>
            <person name="Safronova V."/>
        </authorList>
    </citation>
    <scope>NUCLEOTIDE SEQUENCE</scope>
    <source>
        <strain evidence="3">A8/3-1</strain>
    </source>
</reference>
<proteinExistence type="predicted"/>
<evidence type="ECO:0008006" key="4">
    <source>
        <dbReference type="Google" id="ProtNLM"/>
    </source>
</evidence>
<feature type="transmembrane region" description="Helical" evidence="2">
    <location>
        <begin position="6"/>
        <end position="29"/>
    </location>
</feature>
<dbReference type="EMBL" id="CP158357">
    <property type="protein sequence ID" value="XBX79161.1"/>
    <property type="molecule type" value="Genomic_DNA"/>
</dbReference>
<keyword evidence="2" id="KW-0472">Membrane</keyword>
<accession>A0AAU7W044</accession>
<keyword evidence="2" id="KW-0812">Transmembrane</keyword>
<feature type="coiled-coil region" evidence="1">
    <location>
        <begin position="34"/>
        <end position="61"/>
    </location>
</feature>
<dbReference type="AlphaFoldDB" id="A0AAU7W044"/>
<gene>
    <name evidence="3" type="ORF">ABS642_03440</name>
</gene>
<evidence type="ECO:0000256" key="1">
    <source>
        <dbReference type="SAM" id="Coils"/>
    </source>
</evidence>
<organism evidence="3">
    <name type="scientific">Microbacterium sp. A8/3-1</name>
    <dbReference type="NCBI Taxonomy" id="3160749"/>
    <lineage>
        <taxon>Bacteria</taxon>
        <taxon>Bacillati</taxon>
        <taxon>Actinomycetota</taxon>
        <taxon>Actinomycetes</taxon>
        <taxon>Micrococcales</taxon>
        <taxon>Microbacteriaceae</taxon>
        <taxon>Microbacterium</taxon>
    </lineage>
</organism>
<evidence type="ECO:0000313" key="3">
    <source>
        <dbReference type="EMBL" id="XBX79161.1"/>
    </source>
</evidence>
<evidence type="ECO:0000256" key="2">
    <source>
        <dbReference type="SAM" id="Phobius"/>
    </source>
</evidence>
<protein>
    <recommendedName>
        <fullName evidence="4">Secreted protein</fullName>
    </recommendedName>
</protein>
<keyword evidence="2" id="KW-1133">Transmembrane helix</keyword>